<keyword evidence="2" id="KW-0732">Signal</keyword>
<accession>A0AAN9M851</accession>
<keyword evidence="1" id="KW-0472">Membrane</keyword>
<evidence type="ECO:0008006" key="5">
    <source>
        <dbReference type="Google" id="ProtNLM"/>
    </source>
</evidence>
<dbReference type="Proteomes" id="UP001367508">
    <property type="component" value="Unassembled WGS sequence"/>
</dbReference>
<feature type="signal peptide" evidence="2">
    <location>
        <begin position="1"/>
        <end position="16"/>
    </location>
</feature>
<reference evidence="3 4" key="1">
    <citation type="submission" date="2024-01" db="EMBL/GenBank/DDBJ databases">
        <title>The genomes of 5 underutilized Papilionoideae crops provide insights into root nodulation and disease resistanc.</title>
        <authorList>
            <person name="Jiang F."/>
        </authorList>
    </citation>
    <scope>NUCLEOTIDE SEQUENCE [LARGE SCALE GENOMIC DNA]</scope>
    <source>
        <strain evidence="3">LVBAO_FW01</strain>
        <tissue evidence="3">Leaves</tissue>
    </source>
</reference>
<keyword evidence="1" id="KW-0812">Transmembrane</keyword>
<comment type="caution">
    <text evidence="3">The sequence shown here is derived from an EMBL/GenBank/DDBJ whole genome shotgun (WGS) entry which is preliminary data.</text>
</comment>
<evidence type="ECO:0000256" key="1">
    <source>
        <dbReference type="SAM" id="Phobius"/>
    </source>
</evidence>
<proteinExistence type="predicted"/>
<keyword evidence="4" id="KW-1185">Reference proteome</keyword>
<organism evidence="3 4">
    <name type="scientific">Canavalia gladiata</name>
    <name type="common">Sword bean</name>
    <name type="synonym">Dolichos gladiatus</name>
    <dbReference type="NCBI Taxonomy" id="3824"/>
    <lineage>
        <taxon>Eukaryota</taxon>
        <taxon>Viridiplantae</taxon>
        <taxon>Streptophyta</taxon>
        <taxon>Embryophyta</taxon>
        <taxon>Tracheophyta</taxon>
        <taxon>Spermatophyta</taxon>
        <taxon>Magnoliopsida</taxon>
        <taxon>eudicotyledons</taxon>
        <taxon>Gunneridae</taxon>
        <taxon>Pentapetalae</taxon>
        <taxon>rosids</taxon>
        <taxon>fabids</taxon>
        <taxon>Fabales</taxon>
        <taxon>Fabaceae</taxon>
        <taxon>Papilionoideae</taxon>
        <taxon>50 kb inversion clade</taxon>
        <taxon>NPAAA clade</taxon>
        <taxon>indigoferoid/millettioid clade</taxon>
        <taxon>Phaseoleae</taxon>
        <taxon>Canavalia</taxon>
    </lineage>
</organism>
<name>A0AAN9M851_CANGL</name>
<protein>
    <recommendedName>
        <fullName evidence="5">Secreted protein</fullName>
    </recommendedName>
</protein>
<evidence type="ECO:0000256" key="2">
    <source>
        <dbReference type="SAM" id="SignalP"/>
    </source>
</evidence>
<dbReference type="EMBL" id="JAYMYQ010000002">
    <property type="protein sequence ID" value="KAK7349636.1"/>
    <property type="molecule type" value="Genomic_DNA"/>
</dbReference>
<evidence type="ECO:0000313" key="3">
    <source>
        <dbReference type="EMBL" id="KAK7349636.1"/>
    </source>
</evidence>
<evidence type="ECO:0000313" key="4">
    <source>
        <dbReference type="Proteomes" id="UP001367508"/>
    </source>
</evidence>
<keyword evidence="1" id="KW-1133">Transmembrane helix</keyword>
<gene>
    <name evidence="3" type="ORF">VNO77_07155</name>
</gene>
<sequence>MMDLILIIHICILASTYVVRQHHSRDMLRSVEGGRTDLSDSLTFNLLPTSLSQHSLRHAPFLPDKLSLVLPFTLSPILIILNGGSLIFHQRKRITRSRLSCSPRLSHHNLRSTTEHTLRERGGGELVFFHKDFIGEQ</sequence>
<feature type="transmembrane region" description="Helical" evidence="1">
    <location>
        <begin position="68"/>
        <end position="88"/>
    </location>
</feature>
<feature type="chain" id="PRO_5042868419" description="Secreted protein" evidence="2">
    <location>
        <begin position="17"/>
        <end position="137"/>
    </location>
</feature>
<dbReference type="AlphaFoldDB" id="A0AAN9M851"/>